<sequence length="84" mass="8885">MSGASGAKDAAETGGGGDDRQTKLARVVQFLTFVAMLDLLALALATQFVPPDRLTLAITVGPMLLVSPVLAYWFVYERGTADAR</sequence>
<keyword evidence="4" id="KW-1185">Reference proteome</keyword>
<dbReference type="RefSeq" id="WP_284032412.1">
    <property type="nucleotide sequence ID" value="NZ_CP126154.1"/>
</dbReference>
<keyword evidence="2" id="KW-1133">Transmembrane helix</keyword>
<dbReference type="Pfam" id="PF24378">
    <property type="entry name" value="DUF7534"/>
    <property type="match status" value="1"/>
</dbReference>
<proteinExistence type="predicted"/>
<dbReference type="InterPro" id="IPR055956">
    <property type="entry name" value="DUF7534"/>
</dbReference>
<name>A0ABD5W9Z8_9EURY</name>
<keyword evidence="2" id="KW-0812">Transmembrane</keyword>
<evidence type="ECO:0000256" key="1">
    <source>
        <dbReference type="SAM" id="MobiDB-lite"/>
    </source>
</evidence>
<accession>A0ABD5W9Z8</accession>
<dbReference type="Proteomes" id="UP001596461">
    <property type="component" value="Unassembled WGS sequence"/>
</dbReference>
<gene>
    <name evidence="3" type="ORF">ACFQL9_09305</name>
</gene>
<protein>
    <submittedName>
        <fullName evidence="3">Uncharacterized protein</fullName>
    </submittedName>
</protein>
<evidence type="ECO:0000313" key="4">
    <source>
        <dbReference type="Proteomes" id="UP001596461"/>
    </source>
</evidence>
<organism evidence="3 4">
    <name type="scientific">Halobaculum lipolyticum</name>
    <dbReference type="NCBI Taxonomy" id="3032001"/>
    <lineage>
        <taxon>Archaea</taxon>
        <taxon>Methanobacteriati</taxon>
        <taxon>Methanobacteriota</taxon>
        <taxon>Stenosarchaea group</taxon>
        <taxon>Halobacteria</taxon>
        <taxon>Halobacteriales</taxon>
        <taxon>Haloferacaceae</taxon>
        <taxon>Halobaculum</taxon>
    </lineage>
</organism>
<feature type="transmembrane region" description="Helical" evidence="2">
    <location>
        <begin position="30"/>
        <end position="49"/>
    </location>
</feature>
<dbReference type="AlphaFoldDB" id="A0ABD5W9Z8"/>
<feature type="region of interest" description="Disordered" evidence="1">
    <location>
        <begin position="1"/>
        <end position="20"/>
    </location>
</feature>
<comment type="caution">
    <text evidence="3">The sequence shown here is derived from an EMBL/GenBank/DDBJ whole genome shotgun (WGS) entry which is preliminary data.</text>
</comment>
<evidence type="ECO:0000256" key="2">
    <source>
        <dbReference type="SAM" id="Phobius"/>
    </source>
</evidence>
<dbReference type="GeneID" id="81124263"/>
<evidence type="ECO:0000313" key="3">
    <source>
        <dbReference type="EMBL" id="MFC7069836.1"/>
    </source>
</evidence>
<dbReference type="EMBL" id="JBHTAH010000006">
    <property type="protein sequence ID" value="MFC7069836.1"/>
    <property type="molecule type" value="Genomic_DNA"/>
</dbReference>
<reference evidence="3 4" key="1">
    <citation type="journal article" date="2019" name="Int. J. Syst. Evol. Microbiol.">
        <title>The Global Catalogue of Microorganisms (GCM) 10K type strain sequencing project: providing services to taxonomists for standard genome sequencing and annotation.</title>
        <authorList>
            <consortium name="The Broad Institute Genomics Platform"/>
            <consortium name="The Broad Institute Genome Sequencing Center for Infectious Disease"/>
            <person name="Wu L."/>
            <person name="Ma J."/>
        </authorList>
    </citation>
    <scope>NUCLEOTIDE SEQUENCE [LARGE SCALE GENOMIC DNA]</scope>
    <source>
        <strain evidence="3 4">DT31</strain>
    </source>
</reference>
<feature type="transmembrane region" description="Helical" evidence="2">
    <location>
        <begin position="55"/>
        <end position="75"/>
    </location>
</feature>
<keyword evidence="2" id="KW-0472">Membrane</keyword>